<dbReference type="Pfam" id="PF00240">
    <property type="entry name" value="ubiquitin"/>
    <property type="match status" value="1"/>
</dbReference>
<evidence type="ECO:0000313" key="8">
    <source>
        <dbReference type="EMBL" id="QDZ23813.1"/>
    </source>
</evidence>
<feature type="compositionally biased region" description="Polar residues" evidence="5">
    <location>
        <begin position="559"/>
        <end position="570"/>
    </location>
</feature>
<name>A0A5B8MTC7_9CHLO</name>
<evidence type="ECO:0000256" key="2">
    <source>
        <dbReference type="ARBA" id="ARBA00022771"/>
    </source>
</evidence>
<dbReference type="InterPro" id="IPR000433">
    <property type="entry name" value="Znf_ZZ"/>
</dbReference>
<dbReference type="InterPro" id="IPR029071">
    <property type="entry name" value="Ubiquitin-like_domsf"/>
</dbReference>
<dbReference type="PANTHER" id="PTHR15204">
    <property type="entry name" value="LARGE PROLINE-RICH PROTEIN BAG6"/>
    <property type="match status" value="1"/>
</dbReference>
<sequence>MEGEGAQFEEEALDGMEQVEEEASSSLTSYPLLNIKVKTMVPAEHDLSIGSGSTIRDLKLEVERVSGVEVDRQRILFCGRVLAENDKTLEESGIKDGHVLHMVERPPDVPPQPRNNVPPQPSQTGGLPPGNVQRIAIGTINSGPGAAEAPANVDRLISGLISALGNSIGNPAGVSPANLNVGPGGQGVGGPAAGAGGAPGSLPLGVEVQQVEINIDAGPPGLGGARVAGDARSEQRHPLEALDSFISQMGRIMEAHRESLDEDGRRPVVDQSNHGPGSSNSEARHFAVECDICGACPIRGARYKSLAHDNYDLCEHCVRTEAAREQEPYVQVEIPMCNQIPYTSLTARSRADRPEATERMRAAVTSVLGEQSGGEEVNWDRTTVSALCELLSRTGSLMTTQVNDYIAQQVSSITSQLEEVGDLGGRHSVQGSLVQTSSMMNALGGIFVEMGRLFGGLHLPVPSQPSSSPFSMGNNLGYISHNGSQVNVPPPMGGMDRFGLLPYSGIRIPVPLRSQPPRPPANTGGPAPPAAPPAAAPPPSAPPASTQGTEPRVGGDAQAGTTGSAEQSAQGPGPRIGGQVVTIENMEQLLLQRSNELLQQMNNDSPVVDEEPGALQGAAGTPEPEPSTSTTPSPEVETPAEEKEEKEEEEEKQEEEKQEEEKQEKKGPPGAAGLGLGGGLGLGPRRKKVEKKKEEKDPPAPGAAGLGLGGGLGLGPRRKKVVTRKKVVQRPKKPEPATGEGSSLQGLMSSMSSILGGPPMKEEKEEEEESFEESMRALSEEDQKRWAETIQEDELEQEEMRMMQFSEAYRSLDNV</sequence>
<proteinExistence type="predicted"/>
<dbReference type="PROSITE" id="PS50053">
    <property type="entry name" value="UBIQUITIN_2"/>
    <property type="match status" value="1"/>
</dbReference>
<feature type="compositionally biased region" description="Gly residues" evidence="5">
    <location>
        <begin position="670"/>
        <end position="682"/>
    </location>
</feature>
<dbReference type="InterPro" id="IPR043145">
    <property type="entry name" value="Znf_ZZ_sf"/>
</dbReference>
<dbReference type="SUPFAM" id="SSF54236">
    <property type="entry name" value="Ubiquitin-like"/>
    <property type="match status" value="1"/>
</dbReference>
<dbReference type="Proteomes" id="UP000316726">
    <property type="component" value="Chromosome 11"/>
</dbReference>
<feature type="compositionally biased region" description="Basic and acidic residues" evidence="5">
    <location>
        <begin position="773"/>
        <end position="785"/>
    </location>
</feature>
<dbReference type="SUPFAM" id="SSF57850">
    <property type="entry name" value="RING/U-box"/>
    <property type="match status" value="1"/>
</dbReference>
<dbReference type="GO" id="GO:0008270">
    <property type="term" value="F:zinc ion binding"/>
    <property type="evidence" value="ECO:0007669"/>
    <property type="project" value="UniProtKB-KW"/>
</dbReference>
<dbReference type="PANTHER" id="PTHR15204:SF0">
    <property type="entry name" value="LARGE PROLINE-RICH PROTEIN BAG6"/>
    <property type="match status" value="1"/>
</dbReference>
<feature type="region of interest" description="Disordered" evidence="5">
    <location>
        <begin position="509"/>
        <end position="578"/>
    </location>
</feature>
<feature type="compositionally biased region" description="Low complexity" evidence="5">
    <location>
        <begin position="626"/>
        <end position="637"/>
    </location>
</feature>
<dbReference type="GO" id="GO:0031593">
    <property type="term" value="F:polyubiquitin modification-dependent protein binding"/>
    <property type="evidence" value="ECO:0007669"/>
    <property type="project" value="TreeGrafter"/>
</dbReference>
<dbReference type="Pfam" id="PF00569">
    <property type="entry name" value="ZZ"/>
    <property type="match status" value="1"/>
</dbReference>
<feature type="region of interest" description="Disordered" evidence="5">
    <location>
        <begin position="258"/>
        <end position="282"/>
    </location>
</feature>
<protein>
    <recommendedName>
        <fullName evidence="10">Ubiquitin-like domain-containing protein</fullName>
    </recommendedName>
</protein>
<feature type="compositionally biased region" description="Basic and acidic residues" evidence="5">
    <location>
        <begin position="258"/>
        <end position="268"/>
    </location>
</feature>
<evidence type="ECO:0000256" key="5">
    <source>
        <dbReference type="SAM" id="MobiDB-lite"/>
    </source>
</evidence>
<feature type="compositionally biased region" description="Acidic residues" evidence="5">
    <location>
        <begin position="1"/>
        <end position="23"/>
    </location>
</feature>
<keyword evidence="3" id="KW-0862">Zinc</keyword>
<evidence type="ECO:0000259" key="6">
    <source>
        <dbReference type="PROSITE" id="PS50053"/>
    </source>
</evidence>
<evidence type="ECO:0000256" key="4">
    <source>
        <dbReference type="PROSITE-ProRule" id="PRU00228"/>
    </source>
</evidence>
<accession>A0A5B8MTC7</accession>
<dbReference type="AlphaFoldDB" id="A0A5B8MTC7"/>
<dbReference type="GO" id="GO:0051787">
    <property type="term" value="F:misfolded protein binding"/>
    <property type="evidence" value="ECO:0007669"/>
    <property type="project" value="TreeGrafter"/>
</dbReference>
<feature type="domain" description="Ubiquitin-like" evidence="6">
    <location>
        <begin position="33"/>
        <end position="105"/>
    </location>
</feature>
<feature type="compositionally biased region" description="Basic and acidic residues" evidence="5">
    <location>
        <begin position="93"/>
        <end position="107"/>
    </location>
</feature>
<gene>
    <name evidence="8" type="ORF">A3770_11p63310</name>
</gene>
<feature type="compositionally biased region" description="Pro residues" evidence="5">
    <location>
        <begin position="108"/>
        <end position="121"/>
    </location>
</feature>
<evidence type="ECO:0000256" key="1">
    <source>
        <dbReference type="ARBA" id="ARBA00022723"/>
    </source>
</evidence>
<feature type="compositionally biased region" description="Low complexity" evidence="5">
    <location>
        <begin position="739"/>
        <end position="757"/>
    </location>
</feature>
<keyword evidence="1" id="KW-0479">Metal-binding</keyword>
<evidence type="ECO:0000256" key="3">
    <source>
        <dbReference type="ARBA" id="ARBA00022833"/>
    </source>
</evidence>
<dbReference type="PROSITE" id="PS50135">
    <property type="entry name" value="ZF_ZZ_2"/>
    <property type="match status" value="1"/>
</dbReference>
<feature type="region of interest" description="Disordered" evidence="5">
    <location>
        <begin position="1"/>
        <end position="25"/>
    </location>
</feature>
<dbReference type="SMART" id="SM00213">
    <property type="entry name" value="UBQ"/>
    <property type="match status" value="1"/>
</dbReference>
<feature type="compositionally biased region" description="Acidic residues" evidence="5">
    <location>
        <begin position="638"/>
        <end position="658"/>
    </location>
</feature>
<dbReference type="OrthoDB" id="267397at2759"/>
<feature type="compositionally biased region" description="Basic residues" evidence="5">
    <location>
        <begin position="716"/>
        <end position="731"/>
    </location>
</feature>
<dbReference type="SMART" id="SM00291">
    <property type="entry name" value="ZnF_ZZ"/>
    <property type="match status" value="1"/>
</dbReference>
<dbReference type="PROSITE" id="PS01357">
    <property type="entry name" value="ZF_ZZ_1"/>
    <property type="match status" value="1"/>
</dbReference>
<feature type="region of interest" description="Disordered" evidence="5">
    <location>
        <begin position="93"/>
        <end position="131"/>
    </location>
</feature>
<evidence type="ECO:0008006" key="10">
    <source>
        <dbReference type="Google" id="ProtNLM"/>
    </source>
</evidence>
<dbReference type="EMBL" id="CP031044">
    <property type="protein sequence ID" value="QDZ23813.1"/>
    <property type="molecule type" value="Genomic_DNA"/>
</dbReference>
<feature type="domain" description="ZZ-type" evidence="7">
    <location>
        <begin position="285"/>
        <end position="337"/>
    </location>
</feature>
<feature type="compositionally biased region" description="Pro residues" evidence="5">
    <location>
        <begin position="514"/>
        <end position="542"/>
    </location>
</feature>
<dbReference type="Gene3D" id="3.10.20.90">
    <property type="entry name" value="Phosphatidylinositol 3-kinase Catalytic Subunit, Chain A, domain 1"/>
    <property type="match status" value="1"/>
</dbReference>
<evidence type="ECO:0000259" key="7">
    <source>
        <dbReference type="PROSITE" id="PS50135"/>
    </source>
</evidence>
<dbReference type="GO" id="GO:0036503">
    <property type="term" value="P:ERAD pathway"/>
    <property type="evidence" value="ECO:0007669"/>
    <property type="project" value="TreeGrafter"/>
</dbReference>
<feature type="compositionally biased region" description="Polar residues" evidence="5">
    <location>
        <begin position="594"/>
        <end position="605"/>
    </location>
</feature>
<keyword evidence="2 4" id="KW-0863">Zinc-finger</keyword>
<keyword evidence="9" id="KW-1185">Reference proteome</keyword>
<feature type="compositionally biased region" description="Gly residues" evidence="5">
    <location>
        <begin position="704"/>
        <end position="714"/>
    </location>
</feature>
<feature type="compositionally biased region" description="Polar residues" evidence="5">
    <location>
        <begin position="270"/>
        <end position="281"/>
    </location>
</feature>
<dbReference type="Gene3D" id="3.30.60.90">
    <property type="match status" value="1"/>
</dbReference>
<dbReference type="STRING" id="1764295.A0A5B8MTC7"/>
<dbReference type="CDD" id="cd17039">
    <property type="entry name" value="Ubl_ubiquitin_like"/>
    <property type="match status" value="1"/>
</dbReference>
<reference evidence="8 9" key="1">
    <citation type="submission" date="2018-07" db="EMBL/GenBank/DDBJ databases">
        <title>The complete nuclear genome of the prasinophyte Chloropicon primus (CCMP1205).</title>
        <authorList>
            <person name="Pombert J.-F."/>
            <person name="Otis C."/>
            <person name="Turmel M."/>
            <person name="Lemieux C."/>
        </authorList>
    </citation>
    <scope>NUCLEOTIDE SEQUENCE [LARGE SCALE GENOMIC DNA]</scope>
    <source>
        <strain evidence="8 9">CCMP1205</strain>
    </source>
</reference>
<dbReference type="InterPro" id="IPR000626">
    <property type="entry name" value="Ubiquitin-like_dom"/>
</dbReference>
<feature type="region of interest" description="Disordered" evidence="5">
    <location>
        <begin position="594"/>
        <end position="785"/>
    </location>
</feature>
<organism evidence="8 9">
    <name type="scientific">Chloropicon primus</name>
    <dbReference type="NCBI Taxonomy" id="1764295"/>
    <lineage>
        <taxon>Eukaryota</taxon>
        <taxon>Viridiplantae</taxon>
        <taxon>Chlorophyta</taxon>
        <taxon>Chloropicophyceae</taxon>
        <taxon>Chloropicales</taxon>
        <taxon>Chloropicaceae</taxon>
        <taxon>Chloropicon</taxon>
    </lineage>
</organism>
<evidence type="ECO:0000313" key="9">
    <source>
        <dbReference type="Proteomes" id="UP000316726"/>
    </source>
</evidence>
<dbReference type="GO" id="GO:0071818">
    <property type="term" value="C:BAT3 complex"/>
    <property type="evidence" value="ECO:0007669"/>
    <property type="project" value="TreeGrafter"/>
</dbReference>